<proteinExistence type="predicted"/>
<sequence>MSTVSNGALTVVEALTDMVLLEIDEREMRCGQRNYPRPITDSVAWENGELGCPLKRLFRVECGVRRRVHR</sequence>
<evidence type="ECO:0008006" key="3">
    <source>
        <dbReference type="Google" id="ProtNLM"/>
    </source>
</evidence>
<name>A0ABN2XWU3_9MICC</name>
<evidence type="ECO:0000313" key="1">
    <source>
        <dbReference type="EMBL" id="GAA2118240.1"/>
    </source>
</evidence>
<evidence type="ECO:0000313" key="2">
    <source>
        <dbReference type="Proteomes" id="UP001500166"/>
    </source>
</evidence>
<dbReference type="Proteomes" id="UP001500166">
    <property type="component" value="Unassembled WGS sequence"/>
</dbReference>
<organism evidence="1 2">
    <name type="scientific">Kocuria atrinae</name>
    <dbReference type="NCBI Taxonomy" id="592377"/>
    <lineage>
        <taxon>Bacteria</taxon>
        <taxon>Bacillati</taxon>
        <taxon>Actinomycetota</taxon>
        <taxon>Actinomycetes</taxon>
        <taxon>Micrococcales</taxon>
        <taxon>Micrococcaceae</taxon>
        <taxon>Kocuria</taxon>
    </lineage>
</organism>
<accession>A0ABN2XWU3</accession>
<protein>
    <recommendedName>
        <fullName evidence="3">Transposase</fullName>
    </recommendedName>
</protein>
<gene>
    <name evidence="1" type="ORF">GCM10009824_18300</name>
</gene>
<dbReference type="EMBL" id="BAAAQA010000017">
    <property type="protein sequence ID" value="GAA2118240.1"/>
    <property type="molecule type" value="Genomic_DNA"/>
</dbReference>
<keyword evidence="2" id="KW-1185">Reference proteome</keyword>
<comment type="caution">
    <text evidence="1">The sequence shown here is derived from an EMBL/GenBank/DDBJ whole genome shotgun (WGS) entry which is preliminary data.</text>
</comment>
<reference evidence="1 2" key="1">
    <citation type="journal article" date="2019" name="Int. J. Syst. Evol. Microbiol.">
        <title>The Global Catalogue of Microorganisms (GCM) 10K type strain sequencing project: providing services to taxonomists for standard genome sequencing and annotation.</title>
        <authorList>
            <consortium name="The Broad Institute Genomics Platform"/>
            <consortium name="The Broad Institute Genome Sequencing Center for Infectious Disease"/>
            <person name="Wu L."/>
            <person name="Ma J."/>
        </authorList>
    </citation>
    <scope>NUCLEOTIDE SEQUENCE [LARGE SCALE GENOMIC DNA]</scope>
    <source>
        <strain evidence="1 2">JCM 15914</strain>
    </source>
</reference>